<reference evidence="2 3" key="1">
    <citation type="journal article" date="2018" name="Nat. Ecol. Evol.">
        <title>Shark genomes provide insights into elasmobranch evolution and the origin of vertebrates.</title>
        <authorList>
            <person name="Hara Y"/>
            <person name="Yamaguchi K"/>
            <person name="Onimaru K"/>
            <person name="Kadota M"/>
            <person name="Koyanagi M"/>
            <person name="Keeley SD"/>
            <person name="Tatsumi K"/>
            <person name="Tanaka K"/>
            <person name="Motone F"/>
            <person name="Kageyama Y"/>
            <person name="Nozu R"/>
            <person name="Adachi N"/>
            <person name="Nishimura O"/>
            <person name="Nakagawa R"/>
            <person name="Tanegashima C"/>
            <person name="Kiyatake I"/>
            <person name="Matsumoto R"/>
            <person name="Murakumo K"/>
            <person name="Nishida K"/>
            <person name="Terakita A"/>
            <person name="Kuratani S"/>
            <person name="Sato K"/>
            <person name="Hyodo S Kuraku.S."/>
        </authorList>
    </citation>
    <scope>NUCLEOTIDE SEQUENCE [LARGE SCALE GENOMIC DNA]</scope>
</reference>
<protein>
    <recommendedName>
        <fullName evidence="1">2-oxoacid dehydrogenase acyltransferase catalytic domain-containing protein</fullName>
    </recommendedName>
</protein>
<dbReference type="PANTHER" id="PTHR23151">
    <property type="entry name" value="DIHYDROLIPOAMIDE ACETYL/SUCCINYL-TRANSFERASE-RELATED"/>
    <property type="match status" value="1"/>
</dbReference>
<keyword evidence="3" id="KW-1185">Reference proteome</keyword>
<comment type="caution">
    <text evidence="2">The sequence shown here is derived from an EMBL/GenBank/DDBJ whole genome shotgun (WGS) entry which is preliminary data.</text>
</comment>
<evidence type="ECO:0000313" key="3">
    <source>
        <dbReference type="Proteomes" id="UP000288216"/>
    </source>
</evidence>
<dbReference type="OrthoDB" id="537444at2759"/>
<gene>
    <name evidence="2" type="ORF">scyTo_0010530</name>
</gene>
<dbReference type="PANTHER" id="PTHR23151:SF90">
    <property type="entry name" value="DIHYDROLIPOYLLYSINE-RESIDUE ACETYLTRANSFERASE COMPONENT OF PYRUVATE DEHYDROGENASE COMPLEX, MITOCHONDRIAL-RELATED"/>
    <property type="match status" value="1"/>
</dbReference>
<dbReference type="GO" id="GO:0006086">
    <property type="term" value="P:pyruvate decarboxylation to acetyl-CoA"/>
    <property type="evidence" value="ECO:0007669"/>
    <property type="project" value="InterPro"/>
</dbReference>
<organism evidence="2 3">
    <name type="scientific">Scyliorhinus torazame</name>
    <name type="common">Cloudy catshark</name>
    <name type="synonym">Catulus torazame</name>
    <dbReference type="NCBI Taxonomy" id="75743"/>
    <lineage>
        <taxon>Eukaryota</taxon>
        <taxon>Metazoa</taxon>
        <taxon>Chordata</taxon>
        <taxon>Craniata</taxon>
        <taxon>Vertebrata</taxon>
        <taxon>Chondrichthyes</taxon>
        <taxon>Elasmobranchii</taxon>
        <taxon>Galeomorphii</taxon>
        <taxon>Galeoidea</taxon>
        <taxon>Carcharhiniformes</taxon>
        <taxon>Scyliorhinidae</taxon>
        <taxon>Scyliorhinus</taxon>
    </lineage>
</organism>
<dbReference type="InterPro" id="IPR001078">
    <property type="entry name" value="2-oxoacid_DH_actylTfrase"/>
</dbReference>
<proteinExistence type="predicted"/>
<dbReference type="GO" id="GO:0016746">
    <property type="term" value="F:acyltransferase activity"/>
    <property type="evidence" value="ECO:0007669"/>
    <property type="project" value="InterPro"/>
</dbReference>
<dbReference type="STRING" id="75743.A0A401P809"/>
<dbReference type="FunFam" id="3.30.559.10:FF:000003">
    <property type="entry name" value="Acetyltransferase component of pyruvate dehydrogenase complex"/>
    <property type="match status" value="1"/>
</dbReference>
<dbReference type="OMA" id="QCAILTI"/>
<dbReference type="AlphaFoldDB" id="A0A401P809"/>
<sequence>MSWQGVLYQGTFTEIPASNIRQVIARRLTESKNTIPHSYASIDCNIEEVLKMRKQLAKDDIRISVNDFIIKAAAVTLQQMPDVNCTWSSEGPHQLNSIDIAVAVATERGLMTPIVRDTAAKGIEEISIMVKALAKKAKAGKLRPEEYQGGSFSISNLGMFGISGFSAVINPPQACILAIGQSRQDLTVSEDDKGNPRLCQKDMVTVTLSSDGRVVDDELASQFLENFRLNLENPKRLSLF</sequence>
<evidence type="ECO:0000259" key="1">
    <source>
        <dbReference type="Pfam" id="PF00198"/>
    </source>
</evidence>
<accession>A0A401P809</accession>
<name>A0A401P809_SCYTO</name>
<dbReference type="EMBL" id="BFAA01004563">
    <property type="protein sequence ID" value="GCB69277.1"/>
    <property type="molecule type" value="Genomic_DNA"/>
</dbReference>
<dbReference type="InterPro" id="IPR045257">
    <property type="entry name" value="E2/Pdx1"/>
</dbReference>
<dbReference type="Gene3D" id="3.30.559.10">
    <property type="entry name" value="Chloramphenicol acetyltransferase-like domain"/>
    <property type="match status" value="1"/>
</dbReference>
<dbReference type="InterPro" id="IPR023213">
    <property type="entry name" value="CAT-like_dom_sf"/>
</dbReference>
<feature type="domain" description="2-oxoacid dehydrogenase acyltransferase catalytic" evidence="1">
    <location>
        <begin position="11"/>
        <end position="237"/>
    </location>
</feature>
<dbReference type="Proteomes" id="UP000288216">
    <property type="component" value="Unassembled WGS sequence"/>
</dbReference>
<evidence type="ECO:0000313" key="2">
    <source>
        <dbReference type="EMBL" id="GCB69277.1"/>
    </source>
</evidence>
<dbReference type="SUPFAM" id="SSF52777">
    <property type="entry name" value="CoA-dependent acyltransferases"/>
    <property type="match status" value="1"/>
</dbReference>
<dbReference type="GO" id="GO:0045254">
    <property type="term" value="C:pyruvate dehydrogenase complex"/>
    <property type="evidence" value="ECO:0007669"/>
    <property type="project" value="InterPro"/>
</dbReference>
<dbReference type="GO" id="GO:0005739">
    <property type="term" value="C:mitochondrion"/>
    <property type="evidence" value="ECO:0007669"/>
    <property type="project" value="TreeGrafter"/>
</dbReference>
<dbReference type="Pfam" id="PF00198">
    <property type="entry name" value="2-oxoacid_dh"/>
    <property type="match status" value="1"/>
</dbReference>